<reference evidence="1 2" key="1">
    <citation type="journal article" date="1998" name="Science">
        <title>Genome sequence of the nematode C. elegans: a platform for investigating biology.</title>
        <authorList>
            <consortium name="The C. elegans sequencing consortium"/>
            <person name="Sulson J.E."/>
            <person name="Waterston R."/>
        </authorList>
    </citation>
    <scope>NUCLEOTIDE SEQUENCE [LARGE SCALE GENOMIC DNA]</scope>
    <source>
        <strain evidence="1 2">Bristol N2</strain>
    </source>
</reference>
<proteinExistence type="predicted"/>
<dbReference type="Proteomes" id="UP000001940">
    <property type="component" value="Chromosome X"/>
</dbReference>
<dbReference type="eggNOG" id="ENOG502TIY3">
    <property type="taxonomic scope" value="Eukaryota"/>
</dbReference>
<dbReference type="AGR" id="WB:WBGene00014145"/>
<dbReference type="FunCoup" id="O18306">
    <property type="interactions" value="274"/>
</dbReference>
<dbReference type="PIR" id="T28093">
    <property type="entry name" value="T28093"/>
</dbReference>
<organism evidence="1 2">
    <name type="scientific">Caenorhabditis elegans</name>
    <dbReference type="NCBI Taxonomy" id="6239"/>
    <lineage>
        <taxon>Eukaryota</taxon>
        <taxon>Metazoa</taxon>
        <taxon>Ecdysozoa</taxon>
        <taxon>Nematoda</taxon>
        <taxon>Chromadorea</taxon>
        <taxon>Rhabditida</taxon>
        <taxon>Rhabditina</taxon>
        <taxon>Rhabditomorpha</taxon>
        <taxon>Rhabditoidea</taxon>
        <taxon>Rhabditidae</taxon>
        <taxon>Peloderinae</taxon>
        <taxon>Caenorhabditis</taxon>
    </lineage>
</organism>
<dbReference type="EMBL" id="BX284606">
    <property type="protein sequence ID" value="CAA85501.1"/>
    <property type="molecule type" value="Genomic_DNA"/>
</dbReference>
<dbReference type="KEGG" id="cel:CELE_ZK899.7"/>
<keyword evidence="2" id="KW-1185">Reference proteome</keyword>
<evidence type="ECO:0000313" key="1">
    <source>
        <dbReference type="EMBL" id="CAA85501.1"/>
    </source>
</evidence>
<dbReference type="OMA" id="CAITYIS"/>
<dbReference type="CTD" id="191458"/>
<dbReference type="AlphaFoldDB" id="O18306"/>
<evidence type="ECO:0000313" key="2">
    <source>
        <dbReference type="Proteomes" id="UP000001940"/>
    </source>
</evidence>
<dbReference type="InParanoid" id="O18306"/>
<dbReference type="Bgee" id="WBGene00014145">
    <property type="expression patterns" value="Expressed in pharyngeal muscle cell (C elegans) and 3 other cell types or tissues"/>
</dbReference>
<accession>O18306</accession>
<dbReference type="GeneID" id="191458"/>
<protein>
    <submittedName>
        <fullName evidence="1">RNA-directed DNA methylation 4</fullName>
    </submittedName>
</protein>
<evidence type="ECO:0000313" key="3">
    <source>
        <dbReference type="WormBase" id="ZK899.7"/>
    </source>
</evidence>
<dbReference type="UCSC" id="ZK899.7">
    <property type="organism name" value="c. elegans"/>
</dbReference>
<gene>
    <name evidence="1" type="ORF">CELE_ZK899.7</name>
    <name evidence="1 3" type="ORF">ZK899.7</name>
</gene>
<dbReference type="OrthoDB" id="10617805at2759"/>
<dbReference type="HOGENOM" id="CLU_1429217_0_0_1"/>
<dbReference type="PaxDb" id="6239-ZK899.7"/>
<dbReference type="WormBase" id="ZK899.7">
    <property type="protein sequence ID" value="CE15469"/>
    <property type="gene ID" value="WBGene00014145"/>
</dbReference>
<name>O18306_CAEEL</name>
<dbReference type="RefSeq" id="NP_509588.1">
    <property type="nucleotide sequence ID" value="NM_077187.1"/>
</dbReference>
<sequence length="190" mass="22514">MEMLHSAVERMDAFAEKYMAVRSKLTLGLIVMWAFDYFGKLFDSYIKRICGIRHGAVFYFPRRWLEDDDEVFDEIAENFELDDSSIDEQNQTINAKTDHMEEFEESLEDWEFASFDNMDDYETDSDDENKYIIEKMRSRYRAALTDPQHIAAYRANEVKRISNEIQCDEILLENGLIDPTDFGRSLMIEF</sequence>